<comment type="caution">
    <text evidence="2">The sequence shown here is derived from an EMBL/GenBank/DDBJ whole genome shotgun (WGS) entry which is preliminary data.</text>
</comment>
<dbReference type="Proteomes" id="UP001260072">
    <property type="component" value="Unassembled WGS sequence"/>
</dbReference>
<name>A0ABU1FL84_9MICO</name>
<reference evidence="3" key="1">
    <citation type="submission" date="2023-07" db="EMBL/GenBank/DDBJ databases">
        <title>Description of three actinobacteria isolated from air of manufacturing shop in a pharmaceutical factory.</title>
        <authorList>
            <person name="Zhang D.-F."/>
        </authorList>
    </citation>
    <scope>NUCLEOTIDE SEQUENCE [LARGE SCALE GENOMIC DNA]</scope>
    <source>
        <strain evidence="3">CCTCC AB 2011122</strain>
    </source>
</reference>
<dbReference type="InterPro" id="IPR016181">
    <property type="entry name" value="Acyl_CoA_acyltransferase"/>
</dbReference>
<proteinExistence type="predicted"/>
<dbReference type="EMBL" id="JAVKGS010000002">
    <property type="protein sequence ID" value="MDR5692241.1"/>
    <property type="molecule type" value="Genomic_DNA"/>
</dbReference>
<organism evidence="2 3">
    <name type="scientific">Agromyces indicus</name>
    <dbReference type="NCBI Taxonomy" id="758919"/>
    <lineage>
        <taxon>Bacteria</taxon>
        <taxon>Bacillati</taxon>
        <taxon>Actinomycetota</taxon>
        <taxon>Actinomycetes</taxon>
        <taxon>Micrococcales</taxon>
        <taxon>Microbacteriaceae</taxon>
        <taxon>Agromyces</taxon>
    </lineage>
</organism>
<dbReference type="InterPro" id="IPR000182">
    <property type="entry name" value="GNAT_dom"/>
</dbReference>
<dbReference type="RefSeq" id="WP_067947378.1">
    <property type="nucleotide sequence ID" value="NZ_BAABBS010000002.1"/>
</dbReference>
<dbReference type="PROSITE" id="PS51186">
    <property type="entry name" value="GNAT"/>
    <property type="match status" value="1"/>
</dbReference>
<accession>A0ABU1FL84</accession>
<gene>
    <name evidence="2" type="ORF">RH861_09230</name>
</gene>
<evidence type="ECO:0000313" key="3">
    <source>
        <dbReference type="Proteomes" id="UP001260072"/>
    </source>
</evidence>
<dbReference type="Gene3D" id="3.40.630.30">
    <property type="match status" value="1"/>
</dbReference>
<dbReference type="CDD" id="cd04301">
    <property type="entry name" value="NAT_SF"/>
    <property type="match status" value="1"/>
</dbReference>
<evidence type="ECO:0000259" key="1">
    <source>
        <dbReference type="PROSITE" id="PS51186"/>
    </source>
</evidence>
<sequence>MSVTIRDVRDGDFFGWLPLFDAYCRARGAALDDTKALIVWSWIQDPRSALRGIVAVDDEGAPVGLVHYHPEPRTIDASVGLVVDDLYVDDAHRGNGVARQLLARVRERAGELHATRVSWTADPADQDGIRVSDEVARRNPAIAFEMDL</sequence>
<dbReference type="SUPFAM" id="SSF55729">
    <property type="entry name" value="Acyl-CoA N-acyltransferases (Nat)"/>
    <property type="match status" value="1"/>
</dbReference>
<evidence type="ECO:0000313" key="2">
    <source>
        <dbReference type="EMBL" id="MDR5692241.1"/>
    </source>
</evidence>
<protein>
    <submittedName>
        <fullName evidence="2">GNAT family N-acetyltransferase</fullName>
    </submittedName>
</protein>
<dbReference type="Pfam" id="PF00583">
    <property type="entry name" value="Acetyltransf_1"/>
    <property type="match status" value="1"/>
</dbReference>
<keyword evidence="3" id="KW-1185">Reference proteome</keyword>
<feature type="domain" description="N-acetyltransferase" evidence="1">
    <location>
        <begin position="3"/>
        <end position="148"/>
    </location>
</feature>